<dbReference type="OrthoDB" id="7282303at2"/>
<gene>
    <name evidence="1" type="ORF">A0U89_00780</name>
</gene>
<dbReference type="AlphaFoldDB" id="A0A1D8UQL2"/>
<dbReference type="EMBL" id="CP014674">
    <property type="protein sequence ID" value="AOX15906.1"/>
    <property type="molecule type" value="Genomic_DNA"/>
</dbReference>
<dbReference type="PROSITE" id="PS51257">
    <property type="entry name" value="PROKAR_LIPOPROTEIN"/>
    <property type="match status" value="1"/>
</dbReference>
<evidence type="ECO:0000313" key="2">
    <source>
        <dbReference type="Proteomes" id="UP000179145"/>
    </source>
</evidence>
<name>A0A1D8UQL2_9PROT</name>
<dbReference type="KEGG" id="kba:A0U89_00780"/>
<dbReference type="STRING" id="153496.A0U89_00780"/>
<dbReference type="Proteomes" id="UP000179145">
    <property type="component" value="Chromosome"/>
</dbReference>
<keyword evidence="2" id="KW-1185">Reference proteome</keyword>
<sequence>MTTKSAPSRAPFRLVSAAGMGVLALSLSLSGCAPPGQRLFNPNAGRPPKPYIPPAPPAKPAPAPFVQVVSGTPEADWRAAIIQVAKRALARKPNVLFIVSVLSPRVDSPAGQVEALTHLTQTDGRAIGDALIAAGAVPEQVQIEARTEQGIASPRTRIDVR</sequence>
<reference evidence="1 2" key="1">
    <citation type="journal article" date="2016" name="Microb. Cell Fact.">
        <title>Dissection of exopolysaccharide biosynthesis in Kozakia baliensis.</title>
        <authorList>
            <person name="Brandt J.U."/>
            <person name="Jakob F."/>
            <person name="Behr J."/>
            <person name="Geissler A.J."/>
            <person name="Vogel R.F."/>
        </authorList>
    </citation>
    <scope>NUCLEOTIDE SEQUENCE [LARGE SCALE GENOMIC DNA]</scope>
    <source>
        <strain evidence="1 2">DSM 14400</strain>
    </source>
</reference>
<proteinExistence type="predicted"/>
<organism evidence="1 2">
    <name type="scientific">Kozakia baliensis</name>
    <dbReference type="NCBI Taxonomy" id="153496"/>
    <lineage>
        <taxon>Bacteria</taxon>
        <taxon>Pseudomonadati</taxon>
        <taxon>Pseudomonadota</taxon>
        <taxon>Alphaproteobacteria</taxon>
        <taxon>Acetobacterales</taxon>
        <taxon>Acetobacteraceae</taxon>
        <taxon>Kozakia</taxon>
    </lineage>
</organism>
<accession>A0A1D8UQL2</accession>
<evidence type="ECO:0000313" key="1">
    <source>
        <dbReference type="EMBL" id="AOX15906.1"/>
    </source>
</evidence>
<dbReference type="RefSeq" id="WP_070401757.1">
    <property type="nucleotide sequence ID" value="NZ_BJVW01000004.1"/>
</dbReference>
<protein>
    <submittedName>
        <fullName evidence="1">Uncharacterized protein</fullName>
    </submittedName>
</protein>